<organism evidence="3 4">
    <name type="scientific">Roseibium aggregatum</name>
    <dbReference type="NCBI Taxonomy" id="187304"/>
    <lineage>
        <taxon>Bacteria</taxon>
        <taxon>Pseudomonadati</taxon>
        <taxon>Pseudomonadota</taxon>
        <taxon>Alphaproteobacteria</taxon>
        <taxon>Hyphomicrobiales</taxon>
        <taxon>Stappiaceae</taxon>
        <taxon>Roseibium</taxon>
    </lineage>
</organism>
<protein>
    <submittedName>
        <fullName evidence="3">Aminopeptidase P family protein</fullName>
    </submittedName>
</protein>
<dbReference type="InterPro" id="IPR001714">
    <property type="entry name" value="Pept_M24_MAP"/>
</dbReference>
<evidence type="ECO:0000259" key="2">
    <source>
        <dbReference type="Pfam" id="PF01321"/>
    </source>
</evidence>
<dbReference type="InterPro" id="IPR000587">
    <property type="entry name" value="Creatinase_N"/>
</dbReference>
<dbReference type="Gene3D" id="3.90.230.10">
    <property type="entry name" value="Creatinase/methionine aminopeptidase superfamily"/>
    <property type="match status" value="1"/>
</dbReference>
<dbReference type="CDD" id="cd01066">
    <property type="entry name" value="APP_MetAP"/>
    <property type="match status" value="1"/>
</dbReference>
<dbReference type="GO" id="GO:0004177">
    <property type="term" value="F:aminopeptidase activity"/>
    <property type="evidence" value="ECO:0007669"/>
    <property type="project" value="UniProtKB-KW"/>
</dbReference>
<name>A0A926P3D0_9HYPH</name>
<dbReference type="InterPro" id="IPR000994">
    <property type="entry name" value="Pept_M24"/>
</dbReference>
<dbReference type="GO" id="GO:0008235">
    <property type="term" value="F:metalloexopeptidase activity"/>
    <property type="evidence" value="ECO:0007669"/>
    <property type="project" value="UniProtKB-ARBA"/>
</dbReference>
<feature type="domain" description="Creatinase N-terminal" evidence="2">
    <location>
        <begin position="14"/>
        <end position="154"/>
    </location>
</feature>
<feature type="domain" description="Peptidase M24" evidence="1">
    <location>
        <begin position="163"/>
        <end position="358"/>
    </location>
</feature>
<accession>A0A926P3D0</accession>
<dbReference type="AlphaFoldDB" id="A0A926P3D0"/>
<dbReference type="SUPFAM" id="SSF53092">
    <property type="entry name" value="Creatinase/prolidase N-terminal domain"/>
    <property type="match status" value="1"/>
</dbReference>
<evidence type="ECO:0000259" key="1">
    <source>
        <dbReference type="Pfam" id="PF00557"/>
    </source>
</evidence>
<comment type="caution">
    <text evidence="3">The sequence shown here is derived from an EMBL/GenBank/DDBJ whole genome shotgun (WGS) entry which is preliminary data.</text>
</comment>
<keyword evidence="3" id="KW-0378">Hydrolase</keyword>
<dbReference type="PRINTS" id="PR00599">
    <property type="entry name" value="MAPEPTIDASE"/>
</dbReference>
<dbReference type="InterPro" id="IPR050659">
    <property type="entry name" value="Peptidase_M24B"/>
</dbReference>
<dbReference type="Pfam" id="PF01321">
    <property type="entry name" value="Creatinase_N"/>
    <property type="match status" value="1"/>
</dbReference>
<gene>
    <name evidence="3" type="ORF">HK439_24675</name>
</gene>
<reference evidence="3" key="1">
    <citation type="submission" date="2020-05" db="EMBL/GenBank/DDBJ databases">
        <title>Identification of trans-AT polyketide cluster in two marine bacteria, producers of a novel glutaramide-containing polyketide sesbanimide D and analogs.</title>
        <authorList>
            <person name="Kacar D."/>
            <person name="Rodriguez P."/>
            <person name="Canedo L."/>
            <person name="Gonzalez E."/>
            <person name="Galan B."/>
            <person name="De La Calle F."/>
            <person name="Garcia J.L."/>
        </authorList>
    </citation>
    <scope>NUCLEOTIDE SEQUENCE</scope>
    <source>
        <strain evidence="3">PHM038</strain>
    </source>
</reference>
<dbReference type="InterPro" id="IPR036005">
    <property type="entry name" value="Creatinase/aminopeptidase-like"/>
</dbReference>
<dbReference type="Proteomes" id="UP000598467">
    <property type="component" value="Unassembled WGS sequence"/>
</dbReference>
<dbReference type="Gene3D" id="3.40.350.10">
    <property type="entry name" value="Creatinase/prolidase N-terminal domain"/>
    <property type="match status" value="1"/>
</dbReference>
<dbReference type="InterPro" id="IPR029149">
    <property type="entry name" value="Creatin/AminoP/Spt16_N"/>
</dbReference>
<dbReference type="SUPFAM" id="SSF55920">
    <property type="entry name" value="Creatinase/aminopeptidase"/>
    <property type="match status" value="1"/>
</dbReference>
<keyword evidence="3" id="KW-0645">Protease</keyword>
<proteinExistence type="predicted"/>
<evidence type="ECO:0000313" key="3">
    <source>
        <dbReference type="EMBL" id="MBD1549466.1"/>
    </source>
</evidence>
<evidence type="ECO:0000313" key="4">
    <source>
        <dbReference type="Proteomes" id="UP000598467"/>
    </source>
</evidence>
<keyword evidence="3" id="KW-0031">Aminopeptidase</keyword>
<dbReference type="EMBL" id="JABFCZ010000039">
    <property type="protein sequence ID" value="MBD1549466.1"/>
    <property type="molecule type" value="Genomic_DNA"/>
</dbReference>
<dbReference type="PANTHER" id="PTHR46112">
    <property type="entry name" value="AMINOPEPTIDASE"/>
    <property type="match status" value="1"/>
</dbReference>
<dbReference type="Pfam" id="PF00557">
    <property type="entry name" value="Peptidase_M24"/>
    <property type="match status" value="1"/>
</dbReference>
<dbReference type="PANTHER" id="PTHR46112:SF2">
    <property type="entry name" value="XAA-PRO AMINOPEPTIDASE P-RELATED"/>
    <property type="match status" value="1"/>
</dbReference>
<sequence length="378" mass="41223">MTNPDFPTSEYEQRLERAQRAMQAQGLDALLLTNEADVRYFSGFRTLFWQSPTRPWFLVLPKSGKPVAVIPEIGANLMASTWLDDIRTFSSPHETDDGITLLAAVLKKSDRIGLPMGRESTLRMPLNDFKRLRSALHLSEWVDAAPLVQGLRMVKSELEIETISDICRIASDGFASAADLFQEGQTLKEAFRAFRIELLSQGADDVPYLVGGAGQDGYGDVISPPDDRQLAAGDVLMLDTGATLNGYFCDFDRNFAIGHASDAARRAYSTLYVATDVAIATARPGVTCADLFHAMADVIGTTGSDVGRFGHGLGMQLTEAPSLIDFDDTVLTEGMVITLEPSMEVADGKIMVHEENIVIRDGPPTLLTRRAPPDLPVL</sequence>